<evidence type="ECO:0000256" key="2">
    <source>
        <dbReference type="ARBA" id="ARBA00022692"/>
    </source>
</evidence>
<comment type="subcellular location">
    <subcellularLocation>
        <location evidence="1">Membrane</location>
        <topology evidence="1">Single-pass membrane protein</topology>
    </subcellularLocation>
</comment>
<evidence type="ECO:0000256" key="4">
    <source>
        <dbReference type="ARBA" id="ARBA00023136"/>
    </source>
</evidence>
<dbReference type="InterPro" id="IPR051694">
    <property type="entry name" value="Immunoregulatory_rcpt-like"/>
</dbReference>
<keyword evidence="3 6" id="KW-1133">Transmembrane helix</keyword>
<dbReference type="GO" id="GO:0016020">
    <property type="term" value="C:membrane"/>
    <property type="evidence" value="ECO:0007669"/>
    <property type="project" value="UniProtKB-SubCell"/>
</dbReference>
<feature type="signal peptide" evidence="7">
    <location>
        <begin position="1"/>
        <end position="21"/>
    </location>
</feature>
<keyword evidence="2 6" id="KW-0812">Transmembrane</keyword>
<evidence type="ECO:0000313" key="9">
    <source>
        <dbReference type="RefSeq" id="XP_035669680.1"/>
    </source>
</evidence>
<evidence type="ECO:0000256" key="5">
    <source>
        <dbReference type="SAM" id="MobiDB-lite"/>
    </source>
</evidence>
<keyword evidence="8" id="KW-1185">Reference proteome</keyword>
<dbReference type="PANTHER" id="PTHR15549">
    <property type="entry name" value="PAIRED IMMUNOGLOBULIN-LIKE TYPE 2 RECEPTOR"/>
    <property type="match status" value="1"/>
</dbReference>
<feature type="compositionally biased region" description="Basic and acidic residues" evidence="5">
    <location>
        <begin position="280"/>
        <end position="290"/>
    </location>
</feature>
<feature type="region of interest" description="Disordered" evidence="5">
    <location>
        <begin position="114"/>
        <end position="154"/>
    </location>
</feature>
<accession>A0A9J7MJL0</accession>
<dbReference type="AlphaFoldDB" id="A0A9J7MJL0"/>
<name>A0A9J7MJL0_BRAFL</name>
<protein>
    <submittedName>
        <fullName evidence="9">Uncharacterized protein LOC118411493 isoform X1</fullName>
    </submittedName>
</protein>
<dbReference type="GeneID" id="118411493"/>
<dbReference type="Proteomes" id="UP000001554">
    <property type="component" value="Chromosome 3"/>
</dbReference>
<dbReference type="OrthoDB" id="10056166at2759"/>
<keyword evidence="4 6" id="KW-0472">Membrane</keyword>
<dbReference type="PANTHER" id="PTHR15549:SF30">
    <property type="entry name" value="MID2 DOMAIN-CONTAINING PROTEIN"/>
    <property type="match status" value="1"/>
</dbReference>
<dbReference type="GO" id="GO:0071944">
    <property type="term" value="C:cell periphery"/>
    <property type="evidence" value="ECO:0007669"/>
    <property type="project" value="UniProtKB-ARBA"/>
</dbReference>
<evidence type="ECO:0000256" key="1">
    <source>
        <dbReference type="ARBA" id="ARBA00004167"/>
    </source>
</evidence>
<dbReference type="RefSeq" id="XP_035669680.1">
    <property type="nucleotide sequence ID" value="XM_035813787.1"/>
</dbReference>
<organism evidence="8 9">
    <name type="scientific">Branchiostoma floridae</name>
    <name type="common">Florida lancelet</name>
    <name type="synonym">Amphioxus</name>
    <dbReference type="NCBI Taxonomy" id="7739"/>
    <lineage>
        <taxon>Eukaryota</taxon>
        <taxon>Metazoa</taxon>
        <taxon>Chordata</taxon>
        <taxon>Cephalochordata</taxon>
        <taxon>Leptocardii</taxon>
        <taxon>Amphioxiformes</taxon>
        <taxon>Branchiostomatidae</taxon>
        <taxon>Branchiostoma</taxon>
    </lineage>
</organism>
<proteinExistence type="predicted"/>
<evidence type="ECO:0000313" key="8">
    <source>
        <dbReference type="Proteomes" id="UP000001554"/>
    </source>
</evidence>
<feature type="compositionally biased region" description="Low complexity" evidence="5">
    <location>
        <begin position="114"/>
        <end position="143"/>
    </location>
</feature>
<dbReference type="KEGG" id="bfo:118411493"/>
<reference evidence="9" key="2">
    <citation type="submission" date="2025-08" db="UniProtKB">
        <authorList>
            <consortium name="RefSeq"/>
        </authorList>
    </citation>
    <scope>IDENTIFICATION</scope>
    <source>
        <strain evidence="9">S238N-H82</strain>
        <tissue evidence="9">Testes</tissue>
    </source>
</reference>
<gene>
    <name evidence="9" type="primary">LOC118411493</name>
</gene>
<sequence>MFWWSLAALVVVGSSFGRTQTTTENPQDSFQYLEQMEFPTITAVDPDGDASSLLTVKACAQKCLDLDNSCRAFGTNHGTFRSCYFYNELEAPANRSIKDLYIKIGPTTEQPALLTQTTGGATQQKQTSRPVTATTSTEQTTSSPYATSKRQTATSSTYVTATSTGQTNSSMYAPPGGSSGDNTGAIAGGVIAVLLLVLLIVLAVPLWRRYKKRKRGEAFYDRMQQNVRMDGIPVDAGTAVRFSAAGNRSNGKTEQEILLEQGPADGGTVEYATVNKNRKKAEPDRQELKSAEGAAEGADLEDDDPSGYDTLQRTRDPYLYPMTIADFDQSEDPEPDQGQRSPEVTYAQLDLEDKGGNRPVIGGESEEDKTVYSQLRHSRMKYDNLRR</sequence>
<evidence type="ECO:0000256" key="3">
    <source>
        <dbReference type="ARBA" id="ARBA00022989"/>
    </source>
</evidence>
<reference evidence="8" key="1">
    <citation type="journal article" date="2020" name="Nat. Ecol. Evol.">
        <title>Deeply conserved synteny resolves early events in vertebrate evolution.</title>
        <authorList>
            <person name="Simakov O."/>
            <person name="Marletaz F."/>
            <person name="Yue J.X."/>
            <person name="O'Connell B."/>
            <person name="Jenkins J."/>
            <person name="Brandt A."/>
            <person name="Calef R."/>
            <person name="Tung C.H."/>
            <person name="Huang T.K."/>
            <person name="Schmutz J."/>
            <person name="Satoh N."/>
            <person name="Yu J.K."/>
            <person name="Putnam N.H."/>
            <person name="Green R.E."/>
            <person name="Rokhsar D.S."/>
        </authorList>
    </citation>
    <scope>NUCLEOTIDE SEQUENCE [LARGE SCALE GENOMIC DNA]</scope>
    <source>
        <strain evidence="8">S238N-H82</strain>
    </source>
</reference>
<evidence type="ECO:0000256" key="7">
    <source>
        <dbReference type="SAM" id="SignalP"/>
    </source>
</evidence>
<feature type="transmembrane region" description="Helical" evidence="6">
    <location>
        <begin position="185"/>
        <end position="207"/>
    </location>
</feature>
<feature type="chain" id="PRO_5039952183" evidence="7">
    <location>
        <begin position="22"/>
        <end position="387"/>
    </location>
</feature>
<feature type="region of interest" description="Disordered" evidence="5">
    <location>
        <begin position="276"/>
        <end position="387"/>
    </location>
</feature>
<evidence type="ECO:0000256" key="6">
    <source>
        <dbReference type="SAM" id="Phobius"/>
    </source>
</evidence>
<keyword evidence="7" id="KW-0732">Signal</keyword>